<protein>
    <submittedName>
        <fullName evidence="1">Uncharacterized protein</fullName>
    </submittedName>
</protein>
<accession>A0A8H3W4T9</accession>
<feature type="non-terminal residue" evidence="1">
    <location>
        <position position="1"/>
    </location>
</feature>
<evidence type="ECO:0000313" key="1">
    <source>
        <dbReference type="EMBL" id="KAF0318243.1"/>
    </source>
</evidence>
<keyword evidence="2" id="KW-1185">Reference proteome</keyword>
<evidence type="ECO:0000313" key="2">
    <source>
        <dbReference type="Proteomes" id="UP000434172"/>
    </source>
</evidence>
<reference evidence="1 2" key="1">
    <citation type="submission" date="2019-12" db="EMBL/GenBank/DDBJ databases">
        <title>A genome sequence resource for the geographically widespread anthracnose pathogen Colletotrichum asianum.</title>
        <authorList>
            <person name="Meng Y."/>
        </authorList>
    </citation>
    <scope>NUCLEOTIDE SEQUENCE [LARGE SCALE GENOMIC DNA]</scope>
    <source>
        <strain evidence="1 2">ICMP 18580</strain>
    </source>
</reference>
<dbReference type="AlphaFoldDB" id="A0A8H3W4T9"/>
<name>A0A8H3W4T9_9PEZI</name>
<dbReference type="EMBL" id="WOWK01000113">
    <property type="protein sequence ID" value="KAF0318243.1"/>
    <property type="molecule type" value="Genomic_DNA"/>
</dbReference>
<sequence length="124" mass="13516">ARCLSKRIELQGVLGLAGWVAVGVRCDETQIRKEAYVSFDGIQSYFEATHTNEDIARINELHGWAGSLHSKSVTACAESLSEQTGLHDGVGRGELLFAVTWEKKVDRKENEARSKGGVGRSRAG</sequence>
<proteinExistence type="predicted"/>
<organism evidence="1 2">
    <name type="scientific">Colletotrichum asianum</name>
    <dbReference type="NCBI Taxonomy" id="702518"/>
    <lineage>
        <taxon>Eukaryota</taxon>
        <taxon>Fungi</taxon>
        <taxon>Dikarya</taxon>
        <taxon>Ascomycota</taxon>
        <taxon>Pezizomycotina</taxon>
        <taxon>Sordariomycetes</taxon>
        <taxon>Hypocreomycetidae</taxon>
        <taxon>Glomerellales</taxon>
        <taxon>Glomerellaceae</taxon>
        <taxon>Colletotrichum</taxon>
        <taxon>Colletotrichum gloeosporioides species complex</taxon>
    </lineage>
</organism>
<comment type="caution">
    <text evidence="1">The sequence shown here is derived from an EMBL/GenBank/DDBJ whole genome shotgun (WGS) entry which is preliminary data.</text>
</comment>
<dbReference type="Proteomes" id="UP000434172">
    <property type="component" value="Unassembled WGS sequence"/>
</dbReference>
<gene>
    <name evidence="1" type="ORF">GQ607_014480</name>
</gene>